<protein>
    <recommendedName>
        <fullName evidence="7 8">Adenine deaminase</fullName>
        <shortName evidence="8">Adenase</shortName>
        <shortName evidence="8">Adenine aminase</shortName>
        <ecNumber evidence="3 8">3.5.4.2</ecNumber>
    </recommendedName>
</protein>
<dbReference type="GO" id="GO:0000034">
    <property type="term" value="F:adenine deaminase activity"/>
    <property type="evidence" value="ECO:0007669"/>
    <property type="project" value="UniProtKB-UniRule"/>
</dbReference>
<gene>
    <name evidence="8" type="primary">ade</name>
    <name evidence="11" type="ordered locus">UWK_02582</name>
</gene>
<comment type="catalytic activity">
    <reaction evidence="6 8">
        <text>adenine + H2O + H(+) = hypoxanthine + NH4(+)</text>
        <dbReference type="Rhea" id="RHEA:23688"/>
        <dbReference type="ChEBI" id="CHEBI:15377"/>
        <dbReference type="ChEBI" id="CHEBI:15378"/>
        <dbReference type="ChEBI" id="CHEBI:16708"/>
        <dbReference type="ChEBI" id="CHEBI:17368"/>
        <dbReference type="ChEBI" id="CHEBI:28938"/>
        <dbReference type="EC" id="3.5.4.2"/>
    </reaction>
</comment>
<comment type="cofactor">
    <cofactor evidence="1 8">
        <name>Mn(2+)</name>
        <dbReference type="ChEBI" id="CHEBI:29035"/>
    </cofactor>
</comment>
<dbReference type="InterPro" id="IPR026912">
    <property type="entry name" value="Adenine_deam_C"/>
</dbReference>
<dbReference type="PATRIC" id="fig|1167006.5.peg.2797"/>
<evidence type="ECO:0000256" key="4">
    <source>
        <dbReference type="ARBA" id="ARBA00022801"/>
    </source>
</evidence>
<reference evidence="12" key="1">
    <citation type="journal article" date="2013" name="Stand. Genomic Sci.">
        <title>Complete genome sequence of Desulfocapsa sulfexigens, a marine deltaproteobacterium specialized in disproportionating inorganic sulfur compounds.</title>
        <authorList>
            <person name="Finster K.W."/>
            <person name="Kjeldsen K.U."/>
            <person name="Kube M."/>
            <person name="Reinhardt R."/>
            <person name="Mussmann M."/>
            <person name="Amann R."/>
            <person name="Schreiber L."/>
        </authorList>
    </citation>
    <scope>NUCLEOTIDE SEQUENCE [LARGE SCALE GENOMIC DNA]</scope>
    <source>
        <strain evidence="12">DSM 10523 / SB164P1</strain>
    </source>
</reference>
<dbReference type="PANTHER" id="PTHR11113:SF2">
    <property type="entry name" value="ADENINE DEAMINASE"/>
    <property type="match status" value="1"/>
</dbReference>
<dbReference type="InterPro" id="IPR006679">
    <property type="entry name" value="Adenine_deam"/>
</dbReference>
<dbReference type="CDD" id="cd01295">
    <property type="entry name" value="AdeC"/>
    <property type="match status" value="1"/>
</dbReference>
<dbReference type="Gene3D" id="2.30.40.10">
    <property type="entry name" value="Urease, subunit C, domain 1"/>
    <property type="match status" value="1"/>
</dbReference>
<dbReference type="Pfam" id="PF13382">
    <property type="entry name" value="Adenine_deam_C"/>
    <property type="match status" value="1"/>
</dbReference>
<dbReference type="Pfam" id="PF01979">
    <property type="entry name" value="Amidohydro_1"/>
    <property type="match status" value="1"/>
</dbReference>
<dbReference type="KEGG" id="dsf:UWK_02582"/>
<dbReference type="SUPFAM" id="SSF51556">
    <property type="entry name" value="Metallo-dependent hydrolases"/>
    <property type="match status" value="1"/>
</dbReference>
<dbReference type="Proteomes" id="UP000011721">
    <property type="component" value="Chromosome"/>
</dbReference>
<dbReference type="InterPro" id="IPR011059">
    <property type="entry name" value="Metal-dep_hydrolase_composite"/>
</dbReference>
<dbReference type="AlphaFoldDB" id="M1P6N3"/>
<dbReference type="EC" id="3.5.4.2" evidence="3 8"/>
<evidence type="ECO:0000256" key="6">
    <source>
        <dbReference type="ARBA" id="ARBA00047720"/>
    </source>
</evidence>
<keyword evidence="12" id="KW-1185">Reference proteome</keyword>
<evidence type="ECO:0000256" key="3">
    <source>
        <dbReference type="ARBA" id="ARBA00012782"/>
    </source>
</evidence>
<dbReference type="HAMAP" id="MF_01518">
    <property type="entry name" value="Adenine_deamin"/>
    <property type="match status" value="1"/>
</dbReference>
<keyword evidence="4 8" id="KW-0378">Hydrolase</keyword>
<accession>M1P6N3</accession>
<dbReference type="InterPro" id="IPR032466">
    <property type="entry name" value="Metal_Hydrolase"/>
</dbReference>
<dbReference type="EMBL" id="CP003985">
    <property type="protein sequence ID" value="AGF79118.1"/>
    <property type="molecule type" value="Genomic_DNA"/>
</dbReference>
<evidence type="ECO:0000259" key="9">
    <source>
        <dbReference type="Pfam" id="PF01979"/>
    </source>
</evidence>
<dbReference type="InterPro" id="IPR006680">
    <property type="entry name" value="Amidohydro-rel"/>
</dbReference>
<dbReference type="HOGENOM" id="CLU_027935_0_0_7"/>
<evidence type="ECO:0000256" key="5">
    <source>
        <dbReference type="ARBA" id="ARBA00023211"/>
    </source>
</evidence>
<dbReference type="eggNOG" id="COG1001">
    <property type="taxonomic scope" value="Bacteria"/>
</dbReference>
<evidence type="ECO:0000256" key="7">
    <source>
        <dbReference type="ARBA" id="ARBA00069718"/>
    </source>
</evidence>
<evidence type="ECO:0000313" key="11">
    <source>
        <dbReference type="EMBL" id="AGF79118.1"/>
    </source>
</evidence>
<comment type="similarity">
    <text evidence="2 8">Belongs to the metallo-dependent hydrolases superfamily. Adenine deaminase family.</text>
</comment>
<evidence type="ECO:0000256" key="8">
    <source>
        <dbReference type="HAMAP-Rule" id="MF_01518"/>
    </source>
</evidence>
<dbReference type="Gene3D" id="3.20.20.140">
    <property type="entry name" value="Metal-dependent hydrolases"/>
    <property type="match status" value="1"/>
</dbReference>
<dbReference type="STRING" id="1167006.UWK_02582"/>
<keyword evidence="5 8" id="KW-0464">Manganese</keyword>
<evidence type="ECO:0000313" key="12">
    <source>
        <dbReference type="Proteomes" id="UP000011721"/>
    </source>
</evidence>
<feature type="domain" description="Amidohydrolase-related" evidence="9">
    <location>
        <begin position="67"/>
        <end position="347"/>
    </location>
</feature>
<evidence type="ECO:0000259" key="10">
    <source>
        <dbReference type="Pfam" id="PF13382"/>
    </source>
</evidence>
<dbReference type="FunFam" id="3.20.20.140:FF:000016">
    <property type="entry name" value="Adenine deaminase"/>
    <property type="match status" value="1"/>
</dbReference>
<name>M1P6N3_DESSD</name>
<dbReference type="SUPFAM" id="SSF51338">
    <property type="entry name" value="Composite domain of metallo-dependent hydrolases"/>
    <property type="match status" value="1"/>
</dbReference>
<dbReference type="RefSeq" id="WP_015404804.1">
    <property type="nucleotide sequence ID" value="NC_020304.1"/>
</dbReference>
<organism evidence="11 12">
    <name type="scientific">Desulfocapsa sulfexigens (strain DSM 10523 / SB164P1)</name>
    <dbReference type="NCBI Taxonomy" id="1167006"/>
    <lineage>
        <taxon>Bacteria</taxon>
        <taxon>Pseudomonadati</taxon>
        <taxon>Thermodesulfobacteriota</taxon>
        <taxon>Desulfobulbia</taxon>
        <taxon>Desulfobulbales</taxon>
        <taxon>Desulfocapsaceae</taxon>
        <taxon>Desulfocapsa</taxon>
    </lineage>
</organism>
<feature type="domain" description="Adenine deaminase C-terminal" evidence="10">
    <location>
        <begin position="402"/>
        <end position="569"/>
    </location>
</feature>
<evidence type="ECO:0000256" key="2">
    <source>
        <dbReference type="ARBA" id="ARBA00006773"/>
    </source>
</evidence>
<dbReference type="GO" id="GO:0006146">
    <property type="term" value="P:adenine catabolic process"/>
    <property type="evidence" value="ECO:0007669"/>
    <property type="project" value="InterPro"/>
</dbReference>
<sequence>MRIDTKFTKRNLQARGLEPADCVLKNCRIIDVFCGEIVHADVAICEETIVGIGDYSGKKEIDCKEAFVAPGFMEGHIHIESSMLSPKQFVKTVLPHGTTTVVCDPHEIANVAGVEGVKYVLEESKDLPCAIYVMAPSCVPATHLENSGARLSSSDLELLLKLPRVIGVAEMMNYPGVLFQDEEVVRKICLARESGVPIDGHAPGVSGKDLQAYIGSGIFSDHECATAAEALEKLSSGMFLFMREGSTAKNLEDLLPAVTEKNSHRCLLVTDDCHPDELLKEGHLDRILRRAISLGLDPVIAIQMVTINVASYFRLYDRGAIAPGYRADLVVFDDLMDIRIKTVFSGGTQLDEIMCNESLFSKSLTEGYPSVLNSVHVDTSKISFKIPAVGKIIKVIGVRKDQLVTDSLRLPALIDDGFVLSDISRDIIKIAVIERHHTTGNMGLGFVHGIGLQEGALASTVGHDSHNITVIGVDDMDMEIAVQAIVKQGGGLAVVKNGEVVERLVLDVAGLMSTDEAHVLADKFSNLLMAALKLGVQVSDPFMLMSFLALPVIPHLKITDMGLVDVDAFSHTDLWL</sequence>
<dbReference type="OrthoDB" id="9775607at2"/>
<dbReference type="PANTHER" id="PTHR11113">
    <property type="entry name" value="N-ACETYLGLUCOSAMINE-6-PHOSPHATE DEACETYLASE"/>
    <property type="match status" value="1"/>
</dbReference>
<evidence type="ECO:0000256" key="1">
    <source>
        <dbReference type="ARBA" id="ARBA00001936"/>
    </source>
</evidence>
<dbReference type="NCBIfam" id="TIGR01178">
    <property type="entry name" value="ade"/>
    <property type="match status" value="1"/>
</dbReference>
<proteinExistence type="inferred from homology"/>